<evidence type="ECO:0000313" key="4">
    <source>
        <dbReference type="EMBL" id="PPQ97774.1"/>
    </source>
</evidence>
<protein>
    <recommendedName>
        <fullName evidence="6">Anaphase-promoting complex subunit 4 WD40 domain-containing protein</fullName>
    </recommendedName>
</protein>
<feature type="region of interest" description="Disordered" evidence="3">
    <location>
        <begin position="399"/>
        <end position="428"/>
    </location>
</feature>
<evidence type="ECO:0000256" key="2">
    <source>
        <dbReference type="ARBA" id="ARBA00022737"/>
    </source>
</evidence>
<feature type="region of interest" description="Disordered" evidence="3">
    <location>
        <begin position="1"/>
        <end position="24"/>
    </location>
</feature>
<accession>A0A409Y409</accession>
<dbReference type="PANTHER" id="PTHR22847:SF637">
    <property type="entry name" value="WD REPEAT DOMAIN 5B"/>
    <property type="match status" value="1"/>
</dbReference>
<dbReference type="SUPFAM" id="SSF50978">
    <property type="entry name" value="WD40 repeat-like"/>
    <property type="match status" value="1"/>
</dbReference>
<dbReference type="PANTHER" id="PTHR22847">
    <property type="entry name" value="WD40 REPEAT PROTEIN"/>
    <property type="match status" value="1"/>
</dbReference>
<feature type="compositionally biased region" description="Acidic residues" evidence="3">
    <location>
        <begin position="411"/>
        <end position="425"/>
    </location>
</feature>
<dbReference type="EMBL" id="NHYE01001198">
    <property type="protein sequence ID" value="PPQ97774.1"/>
    <property type="molecule type" value="Genomic_DNA"/>
</dbReference>
<keyword evidence="5" id="KW-1185">Reference proteome</keyword>
<dbReference type="InterPro" id="IPR015943">
    <property type="entry name" value="WD40/YVTN_repeat-like_dom_sf"/>
</dbReference>
<dbReference type="Gene3D" id="2.130.10.10">
    <property type="entry name" value="YVTN repeat-like/Quinoprotein amine dehydrogenase"/>
    <property type="match status" value="1"/>
</dbReference>
<comment type="caution">
    <text evidence="4">The sequence shown here is derived from an EMBL/GenBank/DDBJ whole genome shotgun (WGS) entry which is preliminary data.</text>
</comment>
<evidence type="ECO:0008006" key="6">
    <source>
        <dbReference type="Google" id="ProtNLM"/>
    </source>
</evidence>
<gene>
    <name evidence="4" type="ORF">CVT26_012804</name>
</gene>
<dbReference type="InterPro" id="IPR036322">
    <property type="entry name" value="WD40_repeat_dom_sf"/>
</dbReference>
<reference evidence="4 5" key="1">
    <citation type="journal article" date="2018" name="Evol. Lett.">
        <title>Horizontal gene cluster transfer increased hallucinogenic mushroom diversity.</title>
        <authorList>
            <person name="Reynolds H.T."/>
            <person name="Vijayakumar V."/>
            <person name="Gluck-Thaler E."/>
            <person name="Korotkin H.B."/>
            <person name="Matheny P.B."/>
            <person name="Slot J.C."/>
        </authorList>
    </citation>
    <scope>NUCLEOTIDE SEQUENCE [LARGE SCALE GENOMIC DNA]</scope>
    <source>
        <strain evidence="4 5">SRW20</strain>
    </source>
</reference>
<dbReference type="OrthoDB" id="2679630at2759"/>
<evidence type="ECO:0000313" key="5">
    <source>
        <dbReference type="Proteomes" id="UP000284706"/>
    </source>
</evidence>
<evidence type="ECO:0000256" key="3">
    <source>
        <dbReference type="SAM" id="MobiDB-lite"/>
    </source>
</evidence>
<sequence length="457" mass="51188">MSSSSYAHSTCEEQQPRHFSVPLPTTDRGDGPIVLKLKCWHTHCAVHVRGAAIYLYSLPDFVLQRIVCHPSGIPPYDFYMHNTLLAVVFCDGTVGIWDVSEARCRSITRVMGNAGIEHMLHIRVVFPGLGQADASSNSPSTEDDWAPGEAPMLVLWIDDCAKAKCRIWRLPHLEEQDTPTDHTIMAKPAVRHNLRPVREIDTGLRLRCYDTFGSTTAASFADRTIRVWDLMSGRCKWVLLVGDRMPASALRLDSSKLCSILLHGDIIRVWDLRTGECLHILESSSVLITSVFLKTDMCNAFLLSVWGTVKKPNIGHFYLQVDDQKTILEYQDRDLYMAGFVLWNTQSGGPLGHYALAGDMGTAIHRTCSGPRFCIALVERRDSEEAYYLEVLDFGVDDATHSDNPSRPSGQDEEGSTPLDEEDSTPLEQDTKWDRIWKAGCGILYYVLVASVLYFSS</sequence>
<dbReference type="InParanoid" id="A0A409Y409"/>
<name>A0A409Y409_9AGAR</name>
<dbReference type="AlphaFoldDB" id="A0A409Y409"/>
<evidence type="ECO:0000256" key="1">
    <source>
        <dbReference type="ARBA" id="ARBA00022574"/>
    </source>
</evidence>
<dbReference type="Proteomes" id="UP000284706">
    <property type="component" value="Unassembled WGS sequence"/>
</dbReference>
<organism evidence="4 5">
    <name type="scientific">Gymnopilus dilepis</name>
    <dbReference type="NCBI Taxonomy" id="231916"/>
    <lineage>
        <taxon>Eukaryota</taxon>
        <taxon>Fungi</taxon>
        <taxon>Dikarya</taxon>
        <taxon>Basidiomycota</taxon>
        <taxon>Agaricomycotina</taxon>
        <taxon>Agaricomycetes</taxon>
        <taxon>Agaricomycetidae</taxon>
        <taxon>Agaricales</taxon>
        <taxon>Agaricineae</taxon>
        <taxon>Hymenogastraceae</taxon>
        <taxon>Gymnopilus</taxon>
    </lineage>
</organism>
<keyword evidence="2" id="KW-0677">Repeat</keyword>
<keyword evidence="1" id="KW-0853">WD repeat</keyword>
<dbReference type="STRING" id="231916.A0A409Y409"/>
<proteinExistence type="predicted"/>